<reference evidence="3" key="1">
    <citation type="submission" date="2018-03" db="EMBL/GenBank/DDBJ databases">
        <authorList>
            <person name="Guldener U."/>
        </authorList>
    </citation>
    <scope>NUCLEOTIDE SEQUENCE [LARGE SCALE GENOMIC DNA]</scope>
    <source>
        <strain evidence="3">ATCC34888</strain>
    </source>
</reference>
<feature type="region of interest" description="Disordered" evidence="1">
    <location>
        <begin position="248"/>
        <end position="279"/>
    </location>
</feature>
<keyword evidence="4" id="KW-1185">Reference proteome</keyword>
<protein>
    <recommendedName>
        <fullName evidence="2">Senescence domain-containing protein</fullName>
    </recommendedName>
</protein>
<evidence type="ECO:0000313" key="3">
    <source>
        <dbReference type="EMBL" id="SPO42531.1"/>
    </source>
</evidence>
<dbReference type="GO" id="GO:0005886">
    <property type="term" value="C:plasma membrane"/>
    <property type="evidence" value="ECO:0007669"/>
    <property type="project" value="TreeGrafter"/>
</dbReference>
<sequence>MSSSGTDQSSKGIELLSIADAVATQEYHGETVGLGAGKLQALLVSIELHDAAQRSSSASAKQPDYSTDLWLVLSIGDEFSLPIAATQTIVPQRTATQTSYELPSPELEGASIKIKLPSTTSSSDITRFQQILSQYAAYQDDDRSDAGMIELMDEDGKVLGVMQGNFTIHEADAMSDSGNEKAPVLIDLPPEPTSDSEKQNVDIDVLSADEKRDWMIRGADVISRTIIKTSEFVGGKIQGAADSYMAKNPAAGSSGTTTPNNEKTDDGKAHVAGKDPVRVGPKTQASVRQIHQWSGQAVQVSSKTTGAILRVAGNVGDKIGQKTGIQRKVHADGTYGPAPTGIRGFINRSLIAANTVLDGIDAGAQTLLYTSGEAASNVVGHKYGEDARQVAEGISRTGKNVFIVYKDIRGVRRSALLKAARSRVMKAKLDDGREVTVRIDEKGNAVADAVSPAPGSSSTYEKAPASISDKSSYTTASSTPTHAADPPSYSTTSAGSASTLPPPPSHPSTRRSPSPKN</sequence>
<feature type="compositionally biased region" description="Basic and acidic residues" evidence="1">
    <location>
        <begin position="262"/>
        <end position="277"/>
    </location>
</feature>
<dbReference type="PANTHER" id="PTHR21068:SF43">
    <property type="entry name" value="SPARTIN"/>
    <property type="match status" value="1"/>
</dbReference>
<dbReference type="InterPro" id="IPR045036">
    <property type="entry name" value="Spartin-like"/>
</dbReference>
<dbReference type="InterPro" id="IPR009686">
    <property type="entry name" value="Senescence/spartin_C"/>
</dbReference>
<evidence type="ECO:0000259" key="2">
    <source>
        <dbReference type="Pfam" id="PF06911"/>
    </source>
</evidence>
<evidence type="ECO:0000313" key="4">
    <source>
        <dbReference type="Proteomes" id="UP000325008"/>
    </source>
</evidence>
<dbReference type="EMBL" id="OOIQ01000001">
    <property type="protein sequence ID" value="SPO42531.1"/>
    <property type="molecule type" value="Genomic_DNA"/>
</dbReference>
<feature type="compositionally biased region" description="Polar residues" evidence="1">
    <location>
        <begin position="251"/>
        <end position="261"/>
    </location>
</feature>
<feature type="compositionally biased region" description="Polar residues" evidence="1">
    <location>
        <begin position="468"/>
        <end position="481"/>
    </location>
</feature>
<gene>
    <name evidence="3" type="ORF">PSANT_00214</name>
</gene>
<dbReference type="PANTHER" id="PTHR21068">
    <property type="entry name" value="SPARTIN"/>
    <property type="match status" value="1"/>
</dbReference>
<evidence type="ECO:0000256" key="1">
    <source>
        <dbReference type="SAM" id="MobiDB-lite"/>
    </source>
</evidence>
<feature type="compositionally biased region" description="Low complexity" evidence="1">
    <location>
        <begin position="486"/>
        <end position="499"/>
    </location>
</feature>
<organism evidence="3 4">
    <name type="scientific">Pseudozyma antarctica</name>
    <name type="common">Yeast</name>
    <name type="synonym">Candida antarctica</name>
    <dbReference type="NCBI Taxonomy" id="84753"/>
    <lineage>
        <taxon>Eukaryota</taxon>
        <taxon>Fungi</taxon>
        <taxon>Dikarya</taxon>
        <taxon>Basidiomycota</taxon>
        <taxon>Ustilaginomycotina</taxon>
        <taxon>Ustilaginomycetes</taxon>
        <taxon>Ustilaginales</taxon>
        <taxon>Ustilaginaceae</taxon>
        <taxon>Moesziomyces</taxon>
    </lineage>
</organism>
<feature type="domain" description="Senescence" evidence="2">
    <location>
        <begin position="213"/>
        <end position="420"/>
    </location>
</feature>
<dbReference type="AlphaFoldDB" id="A0A5C3FGB9"/>
<proteinExistence type="predicted"/>
<accession>A0A5C3FGB9</accession>
<feature type="region of interest" description="Disordered" evidence="1">
    <location>
        <begin position="447"/>
        <end position="517"/>
    </location>
</feature>
<name>A0A5C3FGB9_PSEA2</name>
<comment type="caution">
    <text evidence="3">The sequence shown here is derived from an EMBL/GenBank/DDBJ whole genome shotgun (WGS) entry which is preliminary data.</text>
</comment>
<dbReference type="GO" id="GO:0051301">
    <property type="term" value="P:cell division"/>
    <property type="evidence" value="ECO:0007669"/>
    <property type="project" value="TreeGrafter"/>
</dbReference>
<dbReference type="OrthoDB" id="20821at2759"/>
<dbReference type="Pfam" id="PF06911">
    <property type="entry name" value="Senescence"/>
    <property type="match status" value="1"/>
</dbReference>
<dbReference type="Proteomes" id="UP000325008">
    <property type="component" value="Unassembled WGS sequence"/>
</dbReference>
<dbReference type="RefSeq" id="XP_014659306.1">
    <property type="nucleotide sequence ID" value="XM_014803820.1"/>
</dbReference>